<dbReference type="InterPro" id="IPR050491">
    <property type="entry name" value="AmpC-like"/>
</dbReference>
<evidence type="ECO:0000313" key="3">
    <source>
        <dbReference type="Proteomes" id="UP000812031"/>
    </source>
</evidence>
<evidence type="ECO:0000259" key="1">
    <source>
        <dbReference type="Pfam" id="PF00144"/>
    </source>
</evidence>
<name>A0ABS6XW64_9FLAO</name>
<dbReference type="PANTHER" id="PTHR46825:SF9">
    <property type="entry name" value="BETA-LACTAMASE-RELATED DOMAIN-CONTAINING PROTEIN"/>
    <property type="match status" value="1"/>
</dbReference>
<comment type="caution">
    <text evidence="2">The sequence shown here is derived from an EMBL/GenBank/DDBJ whole genome shotgun (WGS) entry which is preliminary data.</text>
</comment>
<proteinExistence type="predicted"/>
<feature type="domain" description="Beta-lactamase-related" evidence="1">
    <location>
        <begin position="48"/>
        <end position="326"/>
    </location>
</feature>
<dbReference type="RefSeq" id="WP_219317399.1">
    <property type="nucleotide sequence ID" value="NZ_JAHWYN010000008.1"/>
</dbReference>
<evidence type="ECO:0000313" key="2">
    <source>
        <dbReference type="EMBL" id="MBW4360914.1"/>
    </source>
</evidence>
<keyword evidence="3" id="KW-1185">Reference proteome</keyword>
<gene>
    <name evidence="2" type="ORF">KZH69_10500</name>
</gene>
<reference evidence="2 3" key="1">
    <citation type="submission" date="2021-07" db="EMBL/GenBank/DDBJ databases">
        <title>Flavobacterium sp. nov. isolated from sediment on the Taihu Lake.</title>
        <authorList>
            <person name="Qu J.-H."/>
        </authorList>
    </citation>
    <scope>NUCLEOTIDE SEQUENCE [LARGE SCALE GENOMIC DNA]</scope>
    <source>
        <strain evidence="2 3">NAS39</strain>
    </source>
</reference>
<organism evidence="2 3">
    <name type="scientific">Flavobacterium taihuense</name>
    <dbReference type="NCBI Taxonomy" id="2857508"/>
    <lineage>
        <taxon>Bacteria</taxon>
        <taxon>Pseudomonadati</taxon>
        <taxon>Bacteroidota</taxon>
        <taxon>Flavobacteriia</taxon>
        <taxon>Flavobacteriales</taxon>
        <taxon>Flavobacteriaceae</taxon>
        <taxon>Flavobacterium</taxon>
    </lineage>
</organism>
<accession>A0ABS6XW64</accession>
<dbReference type="Pfam" id="PF00144">
    <property type="entry name" value="Beta-lactamase"/>
    <property type="match status" value="1"/>
</dbReference>
<dbReference type="PANTHER" id="PTHR46825">
    <property type="entry name" value="D-ALANYL-D-ALANINE-CARBOXYPEPTIDASE/ENDOPEPTIDASE AMPH"/>
    <property type="match status" value="1"/>
</dbReference>
<sequence length="360" mass="40764">MKKIFKRTSLGIILLYSFHSFGQNKNNYSVKIDSLISSKTTKPFNGIIIISKNGKTSYSKIMGYSDLEKKAPLQPNSQFVIGSISKQITAVLVLQEYEKGHLKLNEPIRKYLPELSQNWADTVTVHHLLTHTHGITELDKPTAFKAGTAFNYSYSNTGYDLLSKITERTSGKSFAEQSKELFQKCGMKNTFHPDTKEYKNLVKGYSEQENGKIELEKNSFRNAPAAGSFVSTQPDLILWNQNLQGGKLLKADTYKMMTTKQQGAIRQHPLSGKTDYGYGITVDTKDEILQLGQTGFAPGFVSMNFYFPETKTTLVVLENTAYAPNDLRNTFFYHTQILKIVRQEIINFHDSTKNVNTKHH</sequence>
<dbReference type="InterPro" id="IPR001466">
    <property type="entry name" value="Beta-lactam-related"/>
</dbReference>
<dbReference type="EMBL" id="JAHWYN010000008">
    <property type="protein sequence ID" value="MBW4360914.1"/>
    <property type="molecule type" value="Genomic_DNA"/>
</dbReference>
<protein>
    <submittedName>
        <fullName evidence="2">Beta-lactamase family protein</fullName>
    </submittedName>
</protein>
<dbReference type="Proteomes" id="UP000812031">
    <property type="component" value="Unassembled WGS sequence"/>
</dbReference>